<protein>
    <recommendedName>
        <fullName evidence="6">mRNA-capping enzyme catalytic subunit</fullName>
        <ecNumber evidence="4">2.1.1.56</ecNumber>
        <ecNumber evidence="5">2.7.7.50</ecNumber>
        <ecNumber evidence="20">3.6.1.74</ecNumber>
    </recommendedName>
    <alternativeName>
        <fullName evidence="19">Virus termination factor large subunit</fullName>
    </alternativeName>
    <alternativeName>
        <fullName evidence="17">mRNA-capping enzyme 97 kDa subunit</fullName>
    </alternativeName>
    <alternativeName>
        <fullName evidence="18">mRNA-capping enzyme large subunit</fullName>
    </alternativeName>
</protein>
<reference evidence="23" key="2">
    <citation type="submission" date="2024-02" db="EMBL/GenBank/DDBJ databases">
        <authorList>
            <person name="Hu B."/>
        </authorList>
    </citation>
    <scope>NUCLEOTIDE SEQUENCE</scope>
    <source>
        <strain evidence="23">1A/Uganda/UGR70/2019</strain>
    </source>
</reference>
<evidence type="ECO:0000256" key="11">
    <source>
        <dbReference type="ARBA" id="ARBA00022723"/>
    </source>
</evidence>
<dbReference type="Gene3D" id="3.40.50.150">
    <property type="entry name" value="Vaccinia Virus protein VP39"/>
    <property type="match status" value="1"/>
</dbReference>
<sequence length="852" mass="97967">MIRHLGNPLAHYFRELVDDFVKAVQASAPDPALGVHHEVELIFTRPPLVTLTNVNKIATSRESYILMSVASSEEEGVKIRTTLPMSAVHGLDVKNHQLVEAVDDILWEKKKLISQRTFDEANCMIRHATEQRHVFLDFKKYTSAIRIELVNRVQARARNVVVDFKMKYFLGSGAQTKNSMLYVLNYPKYKPGVTLEFEILPRAEDTGTLTPEALLDELMLLGNALFMAPADSVFLIPAPKPPVATHMLKKQNIPLLELTDLYLTGKTDGVFAFALLRGNDVFCFFSHLGYAIRYPATRSFDEPVYLFGEAVKSEESKRLTLYLIKLIHPERESRLDEREFVAKHLCGACERVDFQVKTYEGPFASVSELTDALTRMVRAQPEGVVLFYSRGPHADTDLKIKHDNTVDQAVNVIYRYMASEPVIFGDNNTFVEVKRFSNDKGFPREFASGKLVLSDDVRYLNNVYCLEFTNTHRNVGLRSLVVPVKFIAEFSHDDRLLRPRLAKTMRYFYAPAYYGNQHNIVVEHLKDQNLKIDDIFSEDRLAEAGQQIALHDAHRLNPGTVYFTRKRVRGPLGILSNYVKTLLISLYCSKTFFDNSNKRKVLAVDFGNGADLEKYFYGEIALLVATDPDPRAIESGRERYNTLNSGNKSRYYKFDYIQETIRSENFARRVREVFYFGKFDIVDWQFAIHYSFHKRHFATVMRNLSELTASGCKVLITTVDGDYLSSLTEKRVFVINRDLSETENFISFEKLDQDQVLVYNPSTMAQPMVEYIVRKQALTRVFSEHGFQLIDHVDFHTVIRRNTSFVEGVSQMESRASTKNFFELNRVALRNCRGTDVEELLKYYVVYVFSKR</sequence>
<evidence type="ECO:0000256" key="6">
    <source>
        <dbReference type="ARBA" id="ARBA00020120"/>
    </source>
</evidence>
<evidence type="ECO:0000313" key="23">
    <source>
        <dbReference type="EMBL" id="XBH23825.1"/>
    </source>
</evidence>
<evidence type="ECO:0000256" key="9">
    <source>
        <dbReference type="ARBA" id="ARBA00022691"/>
    </source>
</evidence>
<dbReference type="GO" id="GO:0044423">
    <property type="term" value="C:virion component"/>
    <property type="evidence" value="ECO:0007669"/>
    <property type="project" value="UniProtKB-KW"/>
</dbReference>
<dbReference type="GO" id="GO:0046872">
    <property type="term" value="F:metal ion binding"/>
    <property type="evidence" value="ECO:0007669"/>
    <property type="project" value="UniProtKB-KW"/>
</dbReference>
<dbReference type="PANTHER" id="PTHR12189:SF2">
    <property type="entry name" value="MRNA CAP GUANINE-N7 METHYLTRANSFERASE"/>
    <property type="match status" value="1"/>
</dbReference>
<dbReference type="InterPro" id="IPR004971">
    <property type="entry name" value="mRNA_G-N7_MeTrfase_dom"/>
</dbReference>
<comment type="cofactor">
    <cofactor evidence="1">
        <name>Mg(2+)</name>
        <dbReference type="ChEBI" id="CHEBI:18420"/>
    </cofactor>
</comment>
<dbReference type="GO" id="GO:0004482">
    <property type="term" value="F:mRNA 5'-cap (guanine-N7-)-methyltransferase activity"/>
    <property type="evidence" value="ECO:0007669"/>
    <property type="project" value="UniProtKB-EC"/>
</dbReference>
<evidence type="ECO:0000256" key="4">
    <source>
        <dbReference type="ARBA" id="ARBA00011926"/>
    </source>
</evidence>
<comment type="subcellular location">
    <subcellularLocation>
        <location evidence="2">Virion</location>
    </subcellularLocation>
</comment>
<dbReference type="GO" id="GO:0140818">
    <property type="term" value="F:mRNA 5'-triphosphate monophosphatase activity"/>
    <property type="evidence" value="ECO:0007669"/>
    <property type="project" value="UniProtKB-EC"/>
</dbReference>
<dbReference type="EMBL" id="PP711852">
    <property type="protein sequence ID" value="XBH23825.1"/>
    <property type="molecule type" value="Genomic_DNA"/>
</dbReference>
<dbReference type="Gene3D" id="3.30.470.140">
    <property type="match status" value="1"/>
</dbReference>
<dbReference type="EC" id="2.1.1.56" evidence="4"/>
<comment type="similarity">
    <text evidence="3">In the N-terminal section; belongs to the dsDNA virus mRNA guanylyltransferase family.</text>
</comment>
<dbReference type="Pfam" id="PF03291">
    <property type="entry name" value="mRNA_G-N7_MeTrfase"/>
    <property type="match status" value="1"/>
</dbReference>
<keyword evidence="15" id="KW-0694">RNA-binding</keyword>
<dbReference type="InterPro" id="IPR046429">
    <property type="entry name" value="MCEL_NTPase_sf"/>
</dbReference>
<evidence type="ECO:0000256" key="18">
    <source>
        <dbReference type="ARBA" id="ARBA00033175"/>
    </source>
</evidence>
<dbReference type="Pfam" id="PF21004">
    <property type="entry name" value="MCEL_GT_NTPase"/>
    <property type="match status" value="1"/>
</dbReference>
<dbReference type="InterPro" id="IPR046428">
    <property type="entry name" value="MCEL_OB_dom_sf"/>
</dbReference>
<keyword evidence="13" id="KW-0460">Magnesium</keyword>
<evidence type="ECO:0000259" key="22">
    <source>
        <dbReference type="PROSITE" id="PS51562"/>
    </source>
</evidence>
<dbReference type="GO" id="GO:0003723">
    <property type="term" value="F:RNA binding"/>
    <property type="evidence" value="ECO:0007669"/>
    <property type="project" value="UniProtKB-KW"/>
</dbReference>
<name>A0AAU7E267_9POXV</name>
<dbReference type="SUPFAM" id="SSF56091">
    <property type="entry name" value="DNA ligase/mRNA capping enzyme, catalytic domain"/>
    <property type="match status" value="1"/>
</dbReference>
<evidence type="ECO:0000256" key="15">
    <source>
        <dbReference type="ARBA" id="ARBA00022884"/>
    </source>
</evidence>
<dbReference type="Gene3D" id="3.20.100.20">
    <property type="match status" value="1"/>
</dbReference>
<evidence type="ECO:0000256" key="1">
    <source>
        <dbReference type="ARBA" id="ARBA00001946"/>
    </source>
</evidence>
<accession>A0AAU7E267</accession>
<evidence type="ECO:0000256" key="20">
    <source>
        <dbReference type="ARBA" id="ARBA00035028"/>
    </source>
</evidence>
<keyword evidence="10" id="KW-0548">Nucleotidyltransferase</keyword>
<dbReference type="SUPFAM" id="SSF53335">
    <property type="entry name" value="S-adenosyl-L-methionine-dependent methyltransferases"/>
    <property type="match status" value="1"/>
</dbReference>
<proteinExistence type="inferred from homology"/>
<dbReference type="InterPro" id="IPR039753">
    <property type="entry name" value="RG7MT1"/>
</dbReference>
<dbReference type="GO" id="GO:0004484">
    <property type="term" value="F:mRNA guanylyltransferase activity"/>
    <property type="evidence" value="ECO:0007669"/>
    <property type="project" value="UniProtKB-EC"/>
</dbReference>
<dbReference type="PROSITE" id="PS51562">
    <property type="entry name" value="RNA_CAP0_MT"/>
    <property type="match status" value="1"/>
</dbReference>
<evidence type="ECO:0000256" key="7">
    <source>
        <dbReference type="ARBA" id="ARBA00022603"/>
    </source>
</evidence>
<dbReference type="Pfam" id="PF10640">
    <property type="entry name" value="MCEL_TPase"/>
    <property type="match status" value="1"/>
</dbReference>
<evidence type="ECO:0000256" key="17">
    <source>
        <dbReference type="ARBA" id="ARBA00030246"/>
    </source>
</evidence>
<evidence type="ECO:0000256" key="12">
    <source>
        <dbReference type="ARBA" id="ARBA00022801"/>
    </source>
</evidence>
<keyword evidence="12" id="KW-0378">Hydrolase</keyword>
<dbReference type="GO" id="GO:0004651">
    <property type="term" value="F:polynucleotide 5'-phosphatase activity"/>
    <property type="evidence" value="ECO:0007669"/>
    <property type="project" value="InterPro"/>
</dbReference>
<evidence type="ECO:0000256" key="13">
    <source>
        <dbReference type="ARBA" id="ARBA00022842"/>
    </source>
</evidence>
<reference evidence="23" key="1">
    <citation type="journal article" date="2024" name="Microbiome">
        <title>Substantial viral diversity in bats and rodents from East Africa: insights into evolution, recombination, and cocirculation.</title>
        <authorList>
            <person name="Wang D."/>
            <person name="Yang X."/>
            <person name="Ren Z."/>
            <person name="Hu B."/>
            <person name="Zhao H."/>
            <person name="Yang K."/>
            <person name="Shi P."/>
            <person name="Zhang Z."/>
            <person name="Feng Q."/>
            <person name="Nawenja C.V."/>
            <person name="Obanda V."/>
            <person name="Robert K."/>
            <person name="Nalikka B."/>
            <person name="Waruhiu C.N."/>
            <person name="Ochola G.O."/>
            <person name="Onyuok S.O."/>
            <person name="Ochieng H."/>
            <person name="Li B."/>
            <person name="Zhu Y."/>
            <person name="Si H."/>
            <person name="Yin J."/>
            <person name="Kristiansen K."/>
            <person name="Jin X."/>
            <person name="Xu X."/>
            <person name="Xiao M."/>
            <person name="Agwanda B."/>
            <person name="Ommeh S."/>
            <person name="Li J."/>
            <person name="Shi Z.L."/>
        </authorList>
    </citation>
    <scope>NUCLEOTIDE SEQUENCE</scope>
    <source>
        <strain evidence="23">1A/Uganda/UGR70/2019</strain>
    </source>
</reference>
<organism evidence="23">
    <name type="scientific">Rousettus bat poxvirus</name>
    <dbReference type="NCBI Taxonomy" id="3141933"/>
    <lineage>
        <taxon>Viruses</taxon>
        <taxon>Varidnaviria</taxon>
        <taxon>Bamfordvirae</taxon>
        <taxon>Nucleocytoviricota</taxon>
        <taxon>Pokkesviricetes</taxon>
        <taxon>Chitovirales</taxon>
        <taxon>Poxviridae</taxon>
    </lineage>
</organism>
<keyword evidence="14" id="KW-0946">Virion</keyword>
<dbReference type="Pfam" id="PF21005">
    <property type="entry name" value="OB_MCEL_GT"/>
    <property type="match status" value="1"/>
</dbReference>
<evidence type="ECO:0000256" key="8">
    <source>
        <dbReference type="ARBA" id="ARBA00022679"/>
    </source>
</evidence>
<comment type="catalytic activity">
    <reaction evidence="21">
        <text>a 5'-end diphospho-ribonucleoside in mRNA + GTP + H(+) = a 5'-end (5'-triphosphoguanosine)-ribonucleoside in mRNA + diphosphate</text>
        <dbReference type="Rhea" id="RHEA:67012"/>
        <dbReference type="Rhea" id="RHEA-COMP:17165"/>
        <dbReference type="Rhea" id="RHEA-COMP:17166"/>
        <dbReference type="ChEBI" id="CHEBI:15378"/>
        <dbReference type="ChEBI" id="CHEBI:33019"/>
        <dbReference type="ChEBI" id="CHEBI:37565"/>
        <dbReference type="ChEBI" id="CHEBI:167616"/>
        <dbReference type="ChEBI" id="CHEBI:167617"/>
        <dbReference type="EC" id="2.7.7.50"/>
    </reaction>
</comment>
<keyword evidence="8" id="KW-0808">Transferase</keyword>
<dbReference type="PANTHER" id="PTHR12189">
    <property type="entry name" value="MRNA GUANINE-7- METHYLTRANSFERASE"/>
    <property type="match status" value="1"/>
</dbReference>
<keyword evidence="11" id="KW-0479">Metal-binding</keyword>
<dbReference type="Gene3D" id="2.40.50.830">
    <property type="match status" value="1"/>
</dbReference>
<feature type="domain" description="MRNA cap 0 methyltransferase" evidence="22">
    <location>
        <begin position="567"/>
        <end position="852"/>
    </location>
</feature>
<dbReference type="InterPro" id="IPR029063">
    <property type="entry name" value="SAM-dependent_MTases_sf"/>
</dbReference>
<dbReference type="InterPro" id="IPR019602">
    <property type="entry name" value="MCEL_TPase"/>
</dbReference>
<dbReference type="GO" id="GO:0050355">
    <property type="term" value="F:inorganic triphosphate phosphatase activity"/>
    <property type="evidence" value="ECO:0007669"/>
    <property type="project" value="InterPro"/>
</dbReference>
<evidence type="ECO:0000256" key="3">
    <source>
        <dbReference type="ARBA" id="ARBA00008556"/>
    </source>
</evidence>
<evidence type="ECO:0000256" key="5">
    <source>
        <dbReference type="ARBA" id="ARBA00012475"/>
    </source>
</evidence>
<evidence type="ECO:0000256" key="10">
    <source>
        <dbReference type="ARBA" id="ARBA00022695"/>
    </source>
</evidence>
<keyword evidence="7" id="KW-0489">Methyltransferase</keyword>
<dbReference type="EC" id="3.6.1.74" evidence="20"/>
<dbReference type="EC" id="2.7.7.50" evidence="5"/>
<dbReference type="InterPro" id="IPR048425">
    <property type="entry name" value="MCEL_GT_NTPase"/>
</dbReference>
<evidence type="ECO:0000256" key="21">
    <source>
        <dbReference type="ARBA" id="ARBA00044679"/>
    </source>
</evidence>
<evidence type="ECO:0000256" key="14">
    <source>
        <dbReference type="ARBA" id="ARBA00022844"/>
    </source>
</evidence>
<evidence type="ECO:0000256" key="19">
    <source>
        <dbReference type="ARBA" id="ARBA00033397"/>
    </source>
</evidence>
<dbReference type="InterPro" id="IPR046430">
    <property type="entry name" value="MCEL_TPase_sf"/>
</dbReference>
<evidence type="ECO:0000256" key="16">
    <source>
        <dbReference type="ARBA" id="ARBA00023268"/>
    </source>
</evidence>
<evidence type="ECO:0000256" key="2">
    <source>
        <dbReference type="ARBA" id="ARBA00004328"/>
    </source>
</evidence>
<keyword evidence="16" id="KW-0511">Multifunctional enzyme</keyword>
<keyword evidence="9" id="KW-0949">S-adenosyl-L-methionine</keyword>
<dbReference type="InterPro" id="IPR048426">
    <property type="entry name" value="MCEL_GT_OB"/>
</dbReference>